<protein>
    <submittedName>
        <fullName evidence="2">Uncharacterized protein</fullName>
    </submittedName>
</protein>
<feature type="region of interest" description="Disordered" evidence="1">
    <location>
        <begin position="16"/>
        <end position="41"/>
    </location>
</feature>
<feature type="region of interest" description="Disordered" evidence="1">
    <location>
        <begin position="237"/>
        <end position="288"/>
    </location>
</feature>
<comment type="caution">
    <text evidence="2">The sequence shown here is derived from an EMBL/GenBank/DDBJ whole genome shotgun (WGS) entry which is preliminary data.</text>
</comment>
<dbReference type="AlphaFoldDB" id="A0A812RVJ4"/>
<feature type="region of interest" description="Disordered" evidence="1">
    <location>
        <begin position="309"/>
        <end position="345"/>
    </location>
</feature>
<keyword evidence="3" id="KW-1185">Reference proteome</keyword>
<evidence type="ECO:0000256" key="1">
    <source>
        <dbReference type="SAM" id="MobiDB-lite"/>
    </source>
</evidence>
<gene>
    <name evidence="2" type="ORF">SNEC2469_LOCUS12538</name>
</gene>
<feature type="non-terminal residue" evidence="2">
    <location>
        <position position="345"/>
    </location>
</feature>
<feature type="compositionally biased region" description="Basic residues" evidence="1">
    <location>
        <begin position="237"/>
        <end position="246"/>
    </location>
</feature>
<sequence>MEFDFDELSECEGEDLAGYASIKEQSGLKKESTDTGDEGTKRSVELREKCERSMLSFEPSQAKELISAAGKLTAMDAMIPFVNRTRVSNVVLLETENPALHSSLQSVGGTGVQSFAAWEFEDSGCFSILSLALQLATDVLAPDLASSSDNKHPECATFSMLPDAYTDWTPFRVQRGHCPSEAGDWGNEGICCKVGFLKVLEGLKIERGSAVFMSLPVLPVGQHHVGYRLVQGKDTLHHRRPIRSARPRPLLASPAPMPTPTRASTSSTTFRVVVPRSEQSHRRKTLQDLSTTGRWDCALGRQHRRHGLHLRGPESLPTAGAQAPSGQADQGLGRSPLQEGHCGLQ</sequence>
<dbReference type="OrthoDB" id="10660386at2759"/>
<evidence type="ECO:0000313" key="3">
    <source>
        <dbReference type="Proteomes" id="UP000601435"/>
    </source>
</evidence>
<reference evidence="2" key="1">
    <citation type="submission" date="2021-02" db="EMBL/GenBank/DDBJ databases">
        <authorList>
            <person name="Dougan E. K."/>
            <person name="Rhodes N."/>
            <person name="Thang M."/>
            <person name="Chan C."/>
        </authorList>
    </citation>
    <scope>NUCLEOTIDE SEQUENCE</scope>
</reference>
<organism evidence="2 3">
    <name type="scientific">Symbiodinium necroappetens</name>
    <dbReference type="NCBI Taxonomy" id="1628268"/>
    <lineage>
        <taxon>Eukaryota</taxon>
        <taxon>Sar</taxon>
        <taxon>Alveolata</taxon>
        <taxon>Dinophyceae</taxon>
        <taxon>Suessiales</taxon>
        <taxon>Symbiodiniaceae</taxon>
        <taxon>Symbiodinium</taxon>
    </lineage>
</organism>
<feature type="compositionally biased region" description="Basic and acidic residues" evidence="1">
    <location>
        <begin position="26"/>
        <end position="41"/>
    </location>
</feature>
<proteinExistence type="predicted"/>
<name>A0A812RVJ4_9DINO</name>
<accession>A0A812RVJ4</accession>
<feature type="compositionally biased region" description="Low complexity" evidence="1">
    <location>
        <begin position="247"/>
        <end position="277"/>
    </location>
</feature>
<dbReference type="Proteomes" id="UP000601435">
    <property type="component" value="Unassembled WGS sequence"/>
</dbReference>
<evidence type="ECO:0000313" key="2">
    <source>
        <dbReference type="EMBL" id="CAE7452139.1"/>
    </source>
</evidence>
<dbReference type="EMBL" id="CAJNJA010019897">
    <property type="protein sequence ID" value="CAE7452139.1"/>
    <property type="molecule type" value="Genomic_DNA"/>
</dbReference>